<feature type="domain" description="Copper amine oxidase-like N-terminal" evidence="1">
    <location>
        <begin position="776"/>
        <end position="883"/>
    </location>
</feature>
<dbReference type="Proteomes" id="UP001305702">
    <property type="component" value="Chromosome"/>
</dbReference>
<dbReference type="Pfam" id="PF07833">
    <property type="entry name" value="Cu_amine_oxidN1"/>
    <property type="match status" value="1"/>
</dbReference>
<evidence type="ECO:0000259" key="1">
    <source>
        <dbReference type="Pfam" id="PF07833"/>
    </source>
</evidence>
<dbReference type="RefSeq" id="WP_315605367.1">
    <property type="nucleotide sequence ID" value="NZ_CP130318.1"/>
</dbReference>
<sequence length="885" mass="94859">MFPQAATKTAPKTPRRIKIALALALVLQTFAWVPVNVMAAEPAVVYQGEDIITSGAILKKYDFSTVRSGSTIHTDIKVIEVALNNPLVKLDVMTGKNNQFTKKQSVSGMATETGAVAGVNGDFFNTQAEGTPEGPQISNGELMATPPFLPGLYSFAVTKDNKPIIDLFTFTGSVKAPDGASYALGGINKTYYWFEPSGQHSMIDGLFMYTDAWGQIDRSNDGVTSPTEVLVQNGIVKEIAPDRVIQMIPPSDGYILRASGKAAEFITGHFKVGDKINADYSIIAQDPTKTYNYKDFKTMIGGHTILVDGGKPAAFSRELDGLGGYRARTALGYSQDGKYAYLFTAENSGDSKGLSMTELQQAMVKVGIWKGLLLDGGGSTQMVSRPLGETGVKLVTETENAPTYQRPVVNAVGVWTTAPKGPALAVNIEGEKNLLIGEKAPYQIKGYDIYYNPLPIGQAAAQWSSTSGTFNGNVFTPTAKGPATITAVSGQAKQTLNVNVLGRTDLESLRIQASNTILTQGADIKLSLVARLKNGQERTLSGDAFQWEVKGFKGEVQGDTLHVGDLTGTTSGQLIAKYDGFSANLAMAIGSTQVWADFDQTSQPVSYLGSSADVKGTVSIVPGLSGLPATNKALQLTYDMTAGTGTKAAYVKFGDNGLPVSGNPQSLKLNVLGDKSLNWLRAEITDAAGTSKLVDLTRAIDWTGWKPVSADLTAYNFTYPIKVKRIYVANPAQGQDERAATGTVGFDDISFQYKTAAPVLPLNQIKLQINNPNVTVNGKTLGLAPSPAPYLTAGNTMVPLRFVTEALGGEVKWDNDNRKVIVTRGGKLLELWIDQVNLNVNGKYVTAEVPPVLKNEVTMVPLRILSENLGWKVSWDQATYTVTME</sequence>
<accession>A0AA96RDN6</accession>
<organism evidence="3 4">
    <name type="scientific">Paenibacillus aurantius</name>
    <dbReference type="NCBI Taxonomy" id="2918900"/>
    <lineage>
        <taxon>Bacteria</taxon>
        <taxon>Bacillati</taxon>
        <taxon>Bacillota</taxon>
        <taxon>Bacilli</taxon>
        <taxon>Bacillales</taxon>
        <taxon>Paenibacillaceae</taxon>
        <taxon>Paenibacillus</taxon>
    </lineage>
</organism>
<dbReference type="InterPro" id="IPR036582">
    <property type="entry name" value="Mao_N_sf"/>
</dbReference>
<reference evidence="3 4" key="1">
    <citation type="submission" date="2022-02" db="EMBL/GenBank/DDBJ databases">
        <title>Paenibacillus sp. MBLB1776 Whole Genome Shotgun Sequencing.</title>
        <authorList>
            <person name="Hwang C.Y."/>
            <person name="Cho E.-S."/>
            <person name="Seo M.-J."/>
        </authorList>
    </citation>
    <scope>NUCLEOTIDE SEQUENCE [LARGE SCALE GENOMIC DNA]</scope>
    <source>
        <strain evidence="3 4">MBLB1776</strain>
    </source>
</reference>
<dbReference type="AlphaFoldDB" id="A0AA96RDN6"/>
<protein>
    <submittedName>
        <fullName evidence="3">Stalk domain-containing protein</fullName>
    </submittedName>
</protein>
<dbReference type="PANTHER" id="PTHR40446">
    <property type="entry name" value="N-ACETYLGLUCOSAMINE-1-PHOSPHODIESTER ALPHA-N-ACETYLGLUCOSAMINIDASE"/>
    <property type="match status" value="1"/>
</dbReference>
<dbReference type="Gene3D" id="3.30.457.10">
    <property type="entry name" value="Copper amine oxidase-like, N-terminal domain"/>
    <property type="match status" value="1"/>
</dbReference>
<dbReference type="KEGG" id="paun:MJA45_00480"/>
<keyword evidence="4" id="KW-1185">Reference proteome</keyword>
<feature type="domain" description="Phosphodiester glycosidase" evidence="2">
    <location>
        <begin position="230"/>
        <end position="414"/>
    </location>
</feature>
<proteinExistence type="predicted"/>
<dbReference type="InterPro" id="IPR012854">
    <property type="entry name" value="Cu_amine_oxidase-like_N"/>
</dbReference>
<evidence type="ECO:0000313" key="3">
    <source>
        <dbReference type="EMBL" id="WNQ11590.1"/>
    </source>
</evidence>
<evidence type="ECO:0000259" key="2">
    <source>
        <dbReference type="Pfam" id="PF09992"/>
    </source>
</evidence>
<dbReference type="InterPro" id="IPR018711">
    <property type="entry name" value="NAGPA"/>
</dbReference>
<gene>
    <name evidence="3" type="ORF">MJA45_00480</name>
</gene>
<dbReference type="EMBL" id="CP130318">
    <property type="protein sequence ID" value="WNQ11590.1"/>
    <property type="molecule type" value="Genomic_DNA"/>
</dbReference>
<dbReference type="SUPFAM" id="SSF55383">
    <property type="entry name" value="Copper amine oxidase, domain N"/>
    <property type="match status" value="1"/>
</dbReference>
<evidence type="ECO:0000313" key="4">
    <source>
        <dbReference type="Proteomes" id="UP001305702"/>
    </source>
</evidence>
<name>A0AA96RDN6_9BACL</name>
<dbReference type="PANTHER" id="PTHR40446:SF2">
    <property type="entry name" value="N-ACETYLGLUCOSAMINE-1-PHOSPHODIESTER ALPHA-N-ACETYLGLUCOSAMINIDASE"/>
    <property type="match status" value="1"/>
</dbReference>
<dbReference type="Pfam" id="PF09992">
    <property type="entry name" value="NAGPA"/>
    <property type="match status" value="1"/>
</dbReference>